<dbReference type="SUPFAM" id="SSF100920">
    <property type="entry name" value="Heat shock protein 70kD (HSP70), peptide-binding domain"/>
    <property type="match status" value="1"/>
</dbReference>
<dbReference type="PRINTS" id="PR00301">
    <property type="entry name" value="HEATSHOCK70"/>
</dbReference>
<evidence type="ECO:0000256" key="8">
    <source>
        <dbReference type="ARBA" id="ARBA00023186"/>
    </source>
</evidence>
<dbReference type="CDD" id="cd10236">
    <property type="entry name" value="ASKHA_NBD_HSP70_HscA"/>
    <property type="match status" value="1"/>
</dbReference>
<dbReference type="NCBIfam" id="NF001413">
    <property type="entry name" value="PRK00290.1"/>
    <property type="match status" value="1"/>
</dbReference>
<evidence type="ECO:0000256" key="10">
    <source>
        <dbReference type="ARBA" id="ARBA00030945"/>
    </source>
</evidence>
<dbReference type="InterPro" id="IPR029047">
    <property type="entry name" value="HSP70_peptide-bd_sf"/>
</dbReference>
<accession>A0A395M2Y4</accession>
<name>A0A395M2Y4_9BACT</name>
<evidence type="ECO:0000256" key="1">
    <source>
        <dbReference type="ARBA" id="ARBA00007381"/>
    </source>
</evidence>
<dbReference type="AlphaFoldDB" id="A0A395M2Y4"/>
<keyword evidence="5 12" id="KW-0547">Nucleotide-binding</keyword>
<dbReference type="PROSITE" id="PS01036">
    <property type="entry name" value="HSP70_3"/>
    <property type="match status" value="1"/>
</dbReference>
<comment type="similarity">
    <text evidence="1 12">Belongs to the heat shock protein 70 family.</text>
</comment>
<dbReference type="GO" id="GO:0016887">
    <property type="term" value="F:ATP hydrolysis activity"/>
    <property type="evidence" value="ECO:0007669"/>
    <property type="project" value="InterPro"/>
</dbReference>
<organism evidence="13 14">
    <name type="scientific">Candidatus Thermochlorobacter aerophilus</name>
    <dbReference type="NCBI Taxonomy" id="1868324"/>
    <lineage>
        <taxon>Bacteria</taxon>
        <taxon>Pseudomonadati</taxon>
        <taxon>Chlorobiota</taxon>
        <taxon>Chlorobiia</taxon>
        <taxon>Chlorobiales</taxon>
        <taxon>Candidatus Thermochlorobacteriaceae</taxon>
        <taxon>Candidatus Thermochlorobacter</taxon>
    </lineage>
</organism>
<dbReference type="Gene3D" id="3.30.420.40">
    <property type="match status" value="2"/>
</dbReference>
<keyword evidence="8" id="KW-0143">Chaperone</keyword>
<dbReference type="InterPro" id="IPR042039">
    <property type="entry name" value="HscA_NBD"/>
</dbReference>
<dbReference type="Gene3D" id="3.90.640.10">
    <property type="entry name" value="Actin, Chain A, domain 4"/>
    <property type="match status" value="1"/>
</dbReference>
<protein>
    <recommendedName>
        <fullName evidence="2">Chaperone protein DnaK</fullName>
    </recommendedName>
    <alternativeName>
        <fullName evidence="3">Chaperone protein dnaK</fullName>
    </alternativeName>
    <alternativeName>
        <fullName evidence="11">HSP70</fullName>
    </alternativeName>
    <alternativeName>
        <fullName evidence="10">Heat shock 70 kDa protein</fullName>
    </alternativeName>
    <alternativeName>
        <fullName evidence="9">Heat shock protein 70</fullName>
    </alternativeName>
</protein>
<dbReference type="Gene3D" id="1.20.1270.10">
    <property type="match status" value="1"/>
</dbReference>
<evidence type="ECO:0000256" key="3">
    <source>
        <dbReference type="ARBA" id="ARBA00017249"/>
    </source>
</evidence>
<keyword evidence="4" id="KW-0597">Phosphoprotein</keyword>
<dbReference type="NCBIfam" id="NF003520">
    <property type="entry name" value="PRK05183.1"/>
    <property type="match status" value="1"/>
</dbReference>
<dbReference type="InterPro" id="IPR029048">
    <property type="entry name" value="HSP70_C_sf"/>
</dbReference>
<dbReference type="PROSITE" id="PS00329">
    <property type="entry name" value="HSP70_2"/>
    <property type="match status" value="1"/>
</dbReference>
<evidence type="ECO:0000256" key="5">
    <source>
        <dbReference type="ARBA" id="ARBA00022741"/>
    </source>
</evidence>
<dbReference type="NCBIfam" id="TIGR01991">
    <property type="entry name" value="HscA"/>
    <property type="match status" value="1"/>
</dbReference>
<dbReference type="PROSITE" id="PS00297">
    <property type="entry name" value="HSP70_1"/>
    <property type="match status" value="1"/>
</dbReference>
<dbReference type="PANTHER" id="PTHR19375">
    <property type="entry name" value="HEAT SHOCK PROTEIN 70KDA"/>
    <property type="match status" value="1"/>
</dbReference>
<evidence type="ECO:0000313" key="13">
    <source>
        <dbReference type="EMBL" id="RFM25062.1"/>
    </source>
</evidence>
<proteinExistence type="inferred from homology"/>
<gene>
    <name evidence="13" type="primary">hscA</name>
    <name evidence="13" type="ORF">D0433_02455</name>
</gene>
<dbReference type="GO" id="GO:0140662">
    <property type="term" value="F:ATP-dependent protein folding chaperone"/>
    <property type="evidence" value="ECO:0007669"/>
    <property type="project" value="InterPro"/>
</dbReference>
<evidence type="ECO:0000256" key="6">
    <source>
        <dbReference type="ARBA" id="ARBA00022840"/>
    </source>
</evidence>
<evidence type="ECO:0000256" key="7">
    <source>
        <dbReference type="ARBA" id="ARBA00023016"/>
    </source>
</evidence>
<dbReference type="GO" id="GO:0016226">
    <property type="term" value="P:iron-sulfur cluster assembly"/>
    <property type="evidence" value="ECO:0007669"/>
    <property type="project" value="InterPro"/>
</dbReference>
<dbReference type="InterPro" id="IPR013126">
    <property type="entry name" value="Hsp_70_fam"/>
</dbReference>
<dbReference type="InterPro" id="IPR010236">
    <property type="entry name" value="ISC_FeS_clus_asmbl_HscA"/>
</dbReference>
<dbReference type="GO" id="GO:0005524">
    <property type="term" value="F:ATP binding"/>
    <property type="evidence" value="ECO:0007669"/>
    <property type="project" value="UniProtKB-KW"/>
</dbReference>
<dbReference type="Pfam" id="PF00012">
    <property type="entry name" value="HSP70"/>
    <property type="match status" value="1"/>
</dbReference>
<reference evidence="13 14" key="1">
    <citation type="journal article" date="2011" name="ISME J.">
        <title>Community ecology of hot spring cyanobacterial mats: predominant populations and their functional potential.</title>
        <authorList>
            <person name="Klatt C.G."/>
            <person name="Wood J.M."/>
            <person name="Rusch D.B."/>
            <person name="Bateson M.M."/>
            <person name="Hamamura N."/>
            <person name="Heidelberg J.F."/>
            <person name="Grossman A.R."/>
            <person name="Bhaya D."/>
            <person name="Cohan F.M."/>
            <person name="Kuhl M."/>
            <person name="Bryant D.A."/>
            <person name="Ward D.M."/>
        </authorList>
    </citation>
    <scope>NUCLEOTIDE SEQUENCE [LARGE SCALE GENOMIC DNA]</scope>
    <source>
        <strain evidence="13">OS</strain>
    </source>
</reference>
<evidence type="ECO:0000256" key="11">
    <source>
        <dbReference type="ARBA" id="ARBA00033103"/>
    </source>
</evidence>
<evidence type="ECO:0000256" key="9">
    <source>
        <dbReference type="ARBA" id="ARBA00030019"/>
    </source>
</evidence>
<comment type="caution">
    <text evidence="13">The sequence shown here is derived from an EMBL/GenBank/DDBJ whole genome shotgun (WGS) entry which is preliminary data.</text>
</comment>
<evidence type="ECO:0000256" key="2">
    <source>
        <dbReference type="ARBA" id="ARBA00014415"/>
    </source>
</evidence>
<dbReference type="FunFam" id="3.30.420.40:FF:000004">
    <property type="entry name" value="Molecular chaperone DnaK"/>
    <property type="match status" value="1"/>
</dbReference>
<dbReference type="FunFam" id="3.90.640.10:FF:000003">
    <property type="entry name" value="Molecular chaperone DnaK"/>
    <property type="match status" value="1"/>
</dbReference>
<dbReference type="Proteomes" id="UP000266389">
    <property type="component" value="Unassembled WGS sequence"/>
</dbReference>
<keyword evidence="7" id="KW-0346">Stress response</keyword>
<evidence type="ECO:0000256" key="4">
    <source>
        <dbReference type="ARBA" id="ARBA00022553"/>
    </source>
</evidence>
<dbReference type="GO" id="GO:0051082">
    <property type="term" value="F:unfolded protein binding"/>
    <property type="evidence" value="ECO:0007669"/>
    <property type="project" value="InterPro"/>
</dbReference>
<dbReference type="Gene3D" id="2.60.34.10">
    <property type="entry name" value="Substrate Binding Domain Of DNAk, Chain A, domain 1"/>
    <property type="match status" value="1"/>
</dbReference>
<evidence type="ECO:0000256" key="12">
    <source>
        <dbReference type="RuleBase" id="RU003322"/>
    </source>
</evidence>
<keyword evidence="6 12" id="KW-0067">ATP-binding</keyword>
<sequence>MATIPIDIRTGTIKKERIIGIDLGTTNSLVAYMHGDHPAIIFNKHTGERIVPSLVYFSDDFTPIVGSSAKELLSEHPDRVVYSVKRLMGKTFADIKEELPRLSYRVSESESDRVCKIEISNGKETRFFTPVEISAMILRELKRWADDYFEEPVTKAVITVPAYFNDAQRQATKDAGKLAGLEVLRIINEPTAAALAYGLDKSKDGTIAVYDLGGGTFDISILKLEDGIFDVLSTNGDTHLGGDDLDQALLVKIAQDIQARLGFDIFTNPHIKQRLRIECERAKRELTDKEVTTIHLDVCGQNFERVLSRQEFEEIIAPVIARTKSPCLKALKDAALSPHDIDAVVLVGGSTRIPYVKKFVSEIFGGKKPFDSLNPEEVVALGAAVQASVISGDTDDVLLLDITPLSLGIETVGGVFVPIIPRNTKVPIKVTQEFTTSVDNQTGIEIHILQGERELAKDNRSLGKFTLGPLPPLPAGMHRILVTFAIDADGVLTVSAQDKRTGKTQAMSVKPTYGLTDEEVEKMLLEGFTHAKDDVEQRLLIEAKVEARSIVAAIEKQLTHEAEIFAQLSKDEQDAIHAVLAELKQALEHDNRQLIVELTEKANAVTLHFAQEVMNAAVARALKQKSVNEVAQ</sequence>
<evidence type="ECO:0000313" key="14">
    <source>
        <dbReference type="Proteomes" id="UP000266389"/>
    </source>
</evidence>
<dbReference type="InterPro" id="IPR018181">
    <property type="entry name" value="Heat_shock_70_CS"/>
</dbReference>
<dbReference type="SUPFAM" id="SSF53067">
    <property type="entry name" value="Actin-like ATPase domain"/>
    <property type="match status" value="2"/>
</dbReference>
<dbReference type="SUPFAM" id="SSF100934">
    <property type="entry name" value="Heat shock protein 70kD (HSP70), C-terminal subdomain"/>
    <property type="match status" value="1"/>
</dbReference>
<dbReference type="InterPro" id="IPR043129">
    <property type="entry name" value="ATPase_NBD"/>
</dbReference>
<dbReference type="EMBL" id="PHFL01000010">
    <property type="protein sequence ID" value="RFM25062.1"/>
    <property type="molecule type" value="Genomic_DNA"/>
</dbReference>